<keyword evidence="2" id="KW-0812">Transmembrane</keyword>
<protein>
    <recommendedName>
        <fullName evidence="5">WXG100 family type VII secretion target</fullName>
    </recommendedName>
</protein>
<keyword evidence="2" id="KW-1133">Transmembrane helix</keyword>
<feature type="transmembrane region" description="Helical" evidence="2">
    <location>
        <begin position="137"/>
        <end position="168"/>
    </location>
</feature>
<reference evidence="4" key="1">
    <citation type="journal article" date="2019" name="Int. J. Syst. Evol. Microbiol.">
        <title>The Global Catalogue of Microorganisms (GCM) 10K type strain sequencing project: providing services to taxonomists for standard genome sequencing and annotation.</title>
        <authorList>
            <consortium name="The Broad Institute Genomics Platform"/>
            <consortium name="The Broad Institute Genome Sequencing Center for Infectious Disease"/>
            <person name="Wu L."/>
            <person name="Ma J."/>
        </authorList>
    </citation>
    <scope>NUCLEOTIDE SEQUENCE [LARGE SCALE GENOMIC DNA]</scope>
    <source>
        <strain evidence="4">JCM 16925</strain>
    </source>
</reference>
<comment type="caution">
    <text evidence="3">The sequence shown here is derived from an EMBL/GenBank/DDBJ whole genome shotgun (WGS) entry which is preliminary data.</text>
</comment>
<dbReference type="InterPro" id="IPR010310">
    <property type="entry name" value="T7SS_ESAT-6-like"/>
</dbReference>
<evidence type="ECO:0008006" key="5">
    <source>
        <dbReference type="Google" id="ProtNLM"/>
    </source>
</evidence>
<gene>
    <name evidence="3" type="ORF">GCM10022233_61860</name>
</gene>
<organism evidence="3 4">
    <name type="scientific">Streptomyces shaanxiensis</name>
    <dbReference type="NCBI Taxonomy" id="653357"/>
    <lineage>
        <taxon>Bacteria</taxon>
        <taxon>Bacillati</taxon>
        <taxon>Actinomycetota</taxon>
        <taxon>Actinomycetes</taxon>
        <taxon>Kitasatosporales</taxon>
        <taxon>Streptomycetaceae</taxon>
        <taxon>Streptomyces</taxon>
    </lineage>
</organism>
<evidence type="ECO:0000256" key="2">
    <source>
        <dbReference type="SAM" id="Phobius"/>
    </source>
</evidence>
<dbReference type="RefSeq" id="WP_345017619.1">
    <property type="nucleotide sequence ID" value="NZ_BAAAZY010000019.1"/>
</dbReference>
<accession>A0ABP7VVD4</accession>
<dbReference type="InterPro" id="IPR036689">
    <property type="entry name" value="ESAT-6-like_sf"/>
</dbReference>
<dbReference type="Proteomes" id="UP001499984">
    <property type="component" value="Unassembled WGS sequence"/>
</dbReference>
<dbReference type="Gene3D" id="1.10.287.1060">
    <property type="entry name" value="ESAT-6-like"/>
    <property type="match status" value="1"/>
</dbReference>
<dbReference type="SUPFAM" id="SSF140453">
    <property type="entry name" value="EsxAB dimer-like"/>
    <property type="match status" value="1"/>
</dbReference>
<proteinExistence type="predicted"/>
<feature type="region of interest" description="Disordered" evidence="1">
    <location>
        <begin position="294"/>
        <end position="346"/>
    </location>
</feature>
<evidence type="ECO:0000313" key="3">
    <source>
        <dbReference type="EMBL" id="GAA4075217.1"/>
    </source>
</evidence>
<keyword evidence="2" id="KW-0472">Membrane</keyword>
<evidence type="ECO:0000313" key="4">
    <source>
        <dbReference type="Proteomes" id="UP001499984"/>
    </source>
</evidence>
<name>A0ABP7VVD4_9ACTN</name>
<keyword evidence="4" id="KW-1185">Reference proteome</keyword>
<sequence length="346" mass="36673">MSVLDHIGFSVDWSNPLADTVDKVIRQAIKESGLEEKLEAVSGDNERLREVAGYWRAAARDMRGVVDDLVAERRALQQTWAGDASTAFGGTMSEFEKSLLGEADDMDTVAELLESAAEACTMAENAMVELIVEVVEALLVAAATAAIVAVLTAGVGAAIGPLIAAAGVAHRAMKAVRITAKLADTLADLAKRMQALRKLAKARTKLRAVWRDKGTMLRPGKRKLLSKAINKGVVKPLVGAQLVGAAVDAAPTAASVAEHYGMDTQPIKDAAGNVADTVNRAGDKAEGVVRDVTGHEMDVPPVDNPLQSPQSKEQAEYANRPEPQRFGERLTESAPFAGKSVREVFG</sequence>
<feature type="compositionally biased region" description="Basic and acidic residues" evidence="1">
    <location>
        <begin position="322"/>
        <end position="331"/>
    </location>
</feature>
<dbReference type="EMBL" id="BAAAZY010000019">
    <property type="protein sequence ID" value="GAA4075217.1"/>
    <property type="molecule type" value="Genomic_DNA"/>
</dbReference>
<dbReference type="Pfam" id="PF06013">
    <property type="entry name" value="WXG100"/>
    <property type="match status" value="1"/>
</dbReference>
<evidence type="ECO:0000256" key="1">
    <source>
        <dbReference type="SAM" id="MobiDB-lite"/>
    </source>
</evidence>